<dbReference type="STRING" id="1280952.HJA_08382"/>
<dbReference type="PATRIC" id="fig|1280952.3.peg.1668"/>
<dbReference type="EMBL" id="ARYJ01000004">
    <property type="protein sequence ID" value="KCZ89300.1"/>
    <property type="molecule type" value="Genomic_DNA"/>
</dbReference>
<reference evidence="5 6" key="1">
    <citation type="journal article" date="2014" name="Antonie Van Leeuwenhoek">
        <title>Hyphomonas beringensis sp. nov. and Hyphomonas chukchiensis sp. nov., isolated from surface seawater of the Bering Sea and Chukchi Sea.</title>
        <authorList>
            <person name="Li C."/>
            <person name="Lai Q."/>
            <person name="Li G."/>
            <person name="Dong C."/>
            <person name="Wang J."/>
            <person name="Liao Y."/>
            <person name="Shao Z."/>
        </authorList>
    </citation>
    <scope>NUCLEOTIDE SEQUENCE [LARGE SCALE GENOMIC DNA]</scope>
    <source>
        <strain evidence="5 6">VP2</strain>
    </source>
</reference>
<dbReference type="eggNOG" id="COG1846">
    <property type="taxonomic scope" value="Bacteria"/>
</dbReference>
<dbReference type="GO" id="GO:0003700">
    <property type="term" value="F:DNA-binding transcription factor activity"/>
    <property type="evidence" value="ECO:0007669"/>
    <property type="project" value="InterPro"/>
</dbReference>
<dbReference type="InterPro" id="IPR036388">
    <property type="entry name" value="WH-like_DNA-bd_sf"/>
</dbReference>
<dbReference type="Proteomes" id="UP000024816">
    <property type="component" value="Unassembled WGS sequence"/>
</dbReference>
<name>A0A059FF81_9PROT</name>
<dbReference type="OrthoDB" id="6400670at2"/>
<dbReference type="AlphaFoldDB" id="A0A059FF81"/>
<protein>
    <submittedName>
        <fullName evidence="5">MarR family transcriptional regulator</fullName>
    </submittedName>
</protein>
<dbReference type="CDD" id="cd00090">
    <property type="entry name" value="HTH_ARSR"/>
    <property type="match status" value="1"/>
</dbReference>
<dbReference type="InterPro" id="IPR011991">
    <property type="entry name" value="ArsR-like_HTH"/>
</dbReference>
<dbReference type="PROSITE" id="PS50995">
    <property type="entry name" value="HTH_MARR_2"/>
    <property type="match status" value="1"/>
</dbReference>
<keyword evidence="6" id="KW-1185">Reference proteome</keyword>
<gene>
    <name evidence="5" type="ORF">HJA_08382</name>
</gene>
<dbReference type="PRINTS" id="PR00598">
    <property type="entry name" value="HTHMARR"/>
</dbReference>
<dbReference type="SMART" id="SM00347">
    <property type="entry name" value="HTH_MARR"/>
    <property type="match status" value="1"/>
</dbReference>
<keyword evidence="3" id="KW-0804">Transcription</keyword>
<dbReference type="InterPro" id="IPR039422">
    <property type="entry name" value="MarR/SlyA-like"/>
</dbReference>
<dbReference type="SUPFAM" id="SSF46785">
    <property type="entry name" value="Winged helix' DNA-binding domain"/>
    <property type="match status" value="1"/>
</dbReference>
<proteinExistence type="predicted"/>
<keyword evidence="1" id="KW-0805">Transcription regulation</keyword>
<dbReference type="Gene3D" id="1.10.10.10">
    <property type="entry name" value="Winged helix-like DNA-binding domain superfamily/Winged helix DNA-binding domain"/>
    <property type="match status" value="1"/>
</dbReference>
<comment type="caution">
    <text evidence="5">The sequence shown here is derived from an EMBL/GenBank/DDBJ whole genome shotgun (WGS) entry which is preliminary data.</text>
</comment>
<dbReference type="InterPro" id="IPR023187">
    <property type="entry name" value="Tscrpt_reg_MarR-type_CS"/>
</dbReference>
<evidence type="ECO:0000313" key="6">
    <source>
        <dbReference type="Proteomes" id="UP000024816"/>
    </source>
</evidence>
<dbReference type="RefSeq" id="WP_051597513.1">
    <property type="nucleotide sequence ID" value="NZ_ARYJ01000004.1"/>
</dbReference>
<dbReference type="GO" id="GO:0006950">
    <property type="term" value="P:response to stress"/>
    <property type="evidence" value="ECO:0007669"/>
    <property type="project" value="TreeGrafter"/>
</dbReference>
<dbReference type="InterPro" id="IPR000835">
    <property type="entry name" value="HTH_MarR-typ"/>
</dbReference>
<evidence type="ECO:0000259" key="4">
    <source>
        <dbReference type="PROSITE" id="PS50995"/>
    </source>
</evidence>
<dbReference type="PANTHER" id="PTHR33164">
    <property type="entry name" value="TRANSCRIPTIONAL REGULATOR, MARR FAMILY"/>
    <property type="match status" value="1"/>
</dbReference>
<feature type="domain" description="HTH marR-type" evidence="4">
    <location>
        <begin position="1"/>
        <end position="144"/>
    </location>
</feature>
<evidence type="ECO:0000256" key="3">
    <source>
        <dbReference type="ARBA" id="ARBA00023163"/>
    </source>
</evidence>
<evidence type="ECO:0000256" key="2">
    <source>
        <dbReference type="ARBA" id="ARBA00023125"/>
    </source>
</evidence>
<evidence type="ECO:0000313" key="5">
    <source>
        <dbReference type="EMBL" id="KCZ89300.1"/>
    </source>
</evidence>
<dbReference type="InterPro" id="IPR036390">
    <property type="entry name" value="WH_DNA-bd_sf"/>
</dbReference>
<keyword evidence="2" id="KW-0238">DNA-binding</keyword>
<dbReference type="PROSITE" id="PS01117">
    <property type="entry name" value="HTH_MARR_1"/>
    <property type="match status" value="1"/>
</dbReference>
<dbReference type="Pfam" id="PF12802">
    <property type="entry name" value="MarR_2"/>
    <property type="match status" value="1"/>
</dbReference>
<sequence>MSRPAGLSGDPVEFAAMTEISIIAHLADTAFARRLPDGLTTAQFAVLNHLLRLETQQTIGELARALQVSQPTMSSTVRRLEEKGLVSLEPDADDRRIRRVAVSRAGAATRKKAVQALDASKEELKVLSQKEWTQLLPLLNKLRVALDSAR</sequence>
<dbReference type="PANTHER" id="PTHR33164:SF43">
    <property type="entry name" value="HTH-TYPE TRANSCRIPTIONAL REPRESSOR YETL"/>
    <property type="match status" value="1"/>
</dbReference>
<accession>A0A059FF81</accession>
<dbReference type="GO" id="GO:0003677">
    <property type="term" value="F:DNA binding"/>
    <property type="evidence" value="ECO:0007669"/>
    <property type="project" value="UniProtKB-KW"/>
</dbReference>
<organism evidence="5 6">
    <name type="scientific">Hyphomonas jannaschiana VP2</name>
    <dbReference type="NCBI Taxonomy" id="1280952"/>
    <lineage>
        <taxon>Bacteria</taxon>
        <taxon>Pseudomonadati</taxon>
        <taxon>Pseudomonadota</taxon>
        <taxon>Alphaproteobacteria</taxon>
        <taxon>Hyphomonadales</taxon>
        <taxon>Hyphomonadaceae</taxon>
        <taxon>Hyphomonas</taxon>
    </lineage>
</organism>
<evidence type="ECO:0000256" key="1">
    <source>
        <dbReference type="ARBA" id="ARBA00023015"/>
    </source>
</evidence>